<evidence type="ECO:0000313" key="2">
    <source>
        <dbReference type="EMBL" id="CAI9754089.1"/>
    </source>
</evidence>
<accession>A0AAD2DHG2</accession>
<feature type="region of interest" description="Disordered" evidence="1">
    <location>
        <begin position="369"/>
        <end position="398"/>
    </location>
</feature>
<feature type="compositionally biased region" description="Basic and acidic residues" evidence="1">
    <location>
        <begin position="375"/>
        <end position="386"/>
    </location>
</feature>
<gene>
    <name evidence="2" type="ORF">FPE_LOCUS1520</name>
</gene>
<keyword evidence="3" id="KW-1185">Reference proteome</keyword>
<dbReference type="AlphaFoldDB" id="A0AAD2DHG2"/>
<protein>
    <submittedName>
        <fullName evidence="2">Uncharacterized protein</fullName>
    </submittedName>
</protein>
<sequence>MHLERQEAKLFEAATSRSSTSCDSIGYNGSPFPPGSVPLNLPDVPEDRPLDNIPILVDKESHKTECIRSKIKTVVAVNESPIIPTADKPEGSVPQKDGKDSSSSAAEQKNANNFGLKQPVAFLLSAMSETGLVSLPSMLIAVLLQANNRLSTEQSSYVLPSNFEDVAAGVLKVLNNLALIDVTFIQKTLARPDLKMEFFHLMSYLLSYCTAKWGIATDKIGQLLLESLVLLGYFALFHPENQAVLRWGKSPTILHKVCDLPFVFFSDPELMPVLAGTLVAASFGCEQNKDVIRQELSVDMLLSLLKSCKNSPSNSTLNGMPSEEPGESNPVALEFRKLPVDASQKSYRNNLRSNRGFSQRGFMPANDTRTMKVRNPRDNKAGKPYEETGLGPCQSSSETSASMLRFPMSFINKVEQIFAAKITRLTEGD</sequence>
<proteinExistence type="predicted"/>
<name>A0AAD2DHG2_9LAMI</name>
<feature type="region of interest" description="Disordered" evidence="1">
    <location>
        <begin position="82"/>
        <end position="108"/>
    </location>
</feature>
<feature type="compositionally biased region" description="Basic and acidic residues" evidence="1">
    <location>
        <begin position="1"/>
        <end position="10"/>
    </location>
</feature>
<dbReference type="PANTHER" id="PTHR31434">
    <property type="entry name" value="S PHASE CYCLIN A-ASSOCIATED PROTEIN IN THE ENDOPLASMIC RETICULUM"/>
    <property type="match status" value="1"/>
</dbReference>
<feature type="region of interest" description="Disordered" evidence="1">
    <location>
        <begin position="1"/>
        <end position="45"/>
    </location>
</feature>
<dbReference type="Proteomes" id="UP000834106">
    <property type="component" value="Chromosome 1"/>
</dbReference>
<organism evidence="2 3">
    <name type="scientific">Fraxinus pennsylvanica</name>
    <dbReference type="NCBI Taxonomy" id="56036"/>
    <lineage>
        <taxon>Eukaryota</taxon>
        <taxon>Viridiplantae</taxon>
        <taxon>Streptophyta</taxon>
        <taxon>Embryophyta</taxon>
        <taxon>Tracheophyta</taxon>
        <taxon>Spermatophyta</taxon>
        <taxon>Magnoliopsida</taxon>
        <taxon>eudicotyledons</taxon>
        <taxon>Gunneridae</taxon>
        <taxon>Pentapetalae</taxon>
        <taxon>asterids</taxon>
        <taxon>lamiids</taxon>
        <taxon>Lamiales</taxon>
        <taxon>Oleaceae</taxon>
        <taxon>Oleeae</taxon>
        <taxon>Fraxinus</taxon>
    </lineage>
</organism>
<dbReference type="EMBL" id="OU503036">
    <property type="protein sequence ID" value="CAI9754089.1"/>
    <property type="molecule type" value="Genomic_DNA"/>
</dbReference>
<evidence type="ECO:0000256" key="1">
    <source>
        <dbReference type="SAM" id="MobiDB-lite"/>
    </source>
</evidence>
<dbReference type="PANTHER" id="PTHR31434:SF2">
    <property type="entry name" value="S PHASE CYCLIN A-ASSOCIATED PROTEIN IN THE ENDOPLASMIC RETICULUM"/>
    <property type="match status" value="1"/>
</dbReference>
<evidence type="ECO:0000313" key="3">
    <source>
        <dbReference type="Proteomes" id="UP000834106"/>
    </source>
</evidence>
<reference evidence="2" key="1">
    <citation type="submission" date="2023-05" db="EMBL/GenBank/DDBJ databases">
        <authorList>
            <person name="Huff M."/>
        </authorList>
    </citation>
    <scope>NUCLEOTIDE SEQUENCE</scope>
</reference>